<dbReference type="Proteomes" id="UP000030759">
    <property type="component" value="Unassembled WGS sequence"/>
</dbReference>
<feature type="compositionally biased region" description="Basic residues" evidence="2">
    <location>
        <begin position="218"/>
        <end position="243"/>
    </location>
</feature>
<organism evidence="4 6">
    <name type="scientific">Cricetulus griseus</name>
    <name type="common">Chinese hamster</name>
    <name type="synonym">Cricetulus barabensis griseus</name>
    <dbReference type="NCBI Taxonomy" id="10029"/>
    <lineage>
        <taxon>Eukaryota</taxon>
        <taxon>Metazoa</taxon>
        <taxon>Chordata</taxon>
        <taxon>Craniata</taxon>
        <taxon>Vertebrata</taxon>
        <taxon>Euteleostomi</taxon>
        <taxon>Mammalia</taxon>
        <taxon>Eutheria</taxon>
        <taxon>Euarchontoglires</taxon>
        <taxon>Glires</taxon>
        <taxon>Rodentia</taxon>
        <taxon>Myomorpha</taxon>
        <taxon>Muroidea</taxon>
        <taxon>Cricetidae</taxon>
        <taxon>Cricetinae</taxon>
        <taxon>Cricetulus</taxon>
    </lineage>
</organism>
<reference evidence="4" key="2">
    <citation type="submission" date="2013-03" db="EMBL/GenBank/DDBJ databases">
        <title>Chinese hamster genome sequenced from sorted chromosomes.</title>
        <authorList>
            <person name="Brinkrolf K."/>
            <person name="Rupp O."/>
            <person name="Laux H."/>
            <person name="Kollin F."/>
            <person name="Ernst W."/>
            <person name="Linke B."/>
            <person name="Kofler R."/>
            <person name="Romand S."/>
            <person name="Hesse F."/>
            <person name="Budach W.E."/>
            <person name="Galosy S."/>
            <person name="Muller D."/>
            <person name="Noll T."/>
            <person name="Wienberg J."/>
            <person name="Jostock T."/>
            <person name="Leonard M."/>
            <person name="Grillari J."/>
            <person name="Tauch A."/>
            <person name="Goesmann A."/>
            <person name="Helk B."/>
            <person name="Mott J.E."/>
            <person name="Puehler A."/>
            <person name="Borth N."/>
        </authorList>
    </citation>
    <scope>NUCLEOTIDE SEQUENCE</scope>
    <source>
        <strain evidence="4">17A/GY</strain>
    </source>
</reference>
<dbReference type="RefSeq" id="XP_035298752.1">
    <property type="nucleotide sequence ID" value="XM_035442861.1"/>
</dbReference>
<dbReference type="OrthoDB" id="273141at2759"/>
<dbReference type="Proteomes" id="UP001108280">
    <property type="component" value="Chromosome 3"/>
</dbReference>
<feature type="domain" description="NF-kappa-B-activating protein C-terminal" evidence="3">
    <location>
        <begin position="293"/>
        <end position="390"/>
    </location>
</feature>
<dbReference type="PANTHER" id="PTHR13087">
    <property type="entry name" value="NF-KAPPA B ACTIVATING PROTEIN"/>
    <property type="match status" value="1"/>
</dbReference>
<evidence type="ECO:0000313" key="5">
    <source>
        <dbReference type="Ensembl" id="ENSCGRP00001007235.1"/>
    </source>
</evidence>
<name>A0A061I9P9_CRIGR</name>
<sequence>MSPVSRSRPNEDSLGSQKRRRDSDSPLSVLQTRRSPRGGGFGLHLSAFEGLRPPRGTEGPRLAHWVSRPRSGERPPPPGIRTFASSSPPSICGGYRCHHYAGDRLWAEDQEKEKEESYRLRRLKERERIGELGAPEVWGLSPKFPEPDSDEHTPAEDEVKNQKSSSSDFTNEDKRSKTSHSTKRKRKKKLSKRKHRKYCDNDSDSDSDIHSSSGGDRKKFKTKKKEKKKKHRAKQLKKKRRTKKDYGDINYKALERELPEDAWMEQSMSADAMDLIGPEAPVIHTSQDEKPLNYGHALLPGEGAAMAEYVKAGKRIPRRGEIGLTSEEIASFECSGYVMSGSRHRRMEAVRLRKENQIYSADEKRALASFNQEERRKRENKILASFREMVYRKTKGKDDK</sequence>
<accession>A0A061I9P9</accession>
<dbReference type="Pfam" id="PF15692">
    <property type="entry name" value="NKAP"/>
    <property type="match status" value="1"/>
</dbReference>
<feature type="region of interest" description="Disordered" evidence="2">
    <location>
        <begin position="103"/>
        <end position="247"/>
    </location>
</feature>
<dbReference type="GO" id="GO:0010468">
    <property type="term" value="P:regulation of gene expression"/>
    <property type="evidence" value="ECO:0007669"/>
    <property type="project" value="TreeGrafter"/>
</dbReference>
<dbReference type="Ensembl" id="ENSCGRT00001011254.1">
    <property type="protein sequence ID" value="ENSCGRP00001007235.1"/>
    <property type="gene ID" value="ENSCGRG00001009676.1"/>
</dbReference>
<dbReference type="GeneTree" id="ENSGT00940000163102"/>
<keyword evidence="7" id="KW-1185">Reference proteome</keyword>
<reference evidence="7" key="3">
    <citation type="journal article" date="2018" name="Biotechnol. Bioeng.">
        <title>A reference genome of the Chinese hamster based on a hybrid assembly strategy.</title>
        <authorList>
            <person name="Rupp O."/>
            <person name="MacDonald M.L."/>
            <person name="Li S."/>
            <person name="Dhiman H."/>
            <person name="Polson S."/>
            <person name="Griep S."/>
            <person name="Heffner K."/>
            <person name="Hernandez I."/>
            <person name="Brinkrolf K."/>
            <person name="Jadhav V."/>
            <person name="Samoudi M."/>
            <person name="Hao H."/>
            <person name="Kingham B."/>
            <person name="Goesmann A."/>
            <person name="Betenbaugh M.J."/>
            <person name="Lewis N.E."/>
            <person name="Borth N."/>
            <person name="Lee K.H."/>
        </authorList>
    </citation>
    <scope>NUCLEOTIDE SEQUENCE [LARGE SCALE GENOMIC DNA]</scope>
    <source>
        <strain evidence="7">17A/GY</strain>
    </source>
</reference>
<dbReference type="EMBL" id="KE671692">
    <property type="protein sequence ID" value="ERE79974.1"/>
    <property type="molecule type" value="Genomic_DNA"/>
</dbReference>
<dbReference type="GO" id="GO:0003682">
    <property type="term" value="F:chromatin binding"/>
    <property type="evidence" value="ECO:0007669"/>
    <property type="project" value="InterPro"/>
</dbReference>
<reference evidence="8" key="5">
    <citation type="submission" date="2025-04" db="UniProtKB">
        <authorList>
            <consortium name="RefSeq"/>
        </authorList>
    </citation>
    <scope>IDENTIFICATION</scope>
    <source>
        <strain evidence="8">17A/GY</strain>
        <tissue evidence="8">Liver</tissue>
    </source>
</reference>
<evidence type="ECO:0000313" key="8">
    <source>
        <dbReference type="RefSeq" id="XP_035298752.1"/>
    </source>
</evidence>
<dbReference type="InterPro" id="IPR009269">
    <property type="entry name" value="NKAP_C"/>
</dbReference>
<feature type="compositionally biased region" description="Basic residues" evidence="2">
    <location>
        <begin position="177"/>
        <end position="197"/>
    </location>
</feature>
<comment type="similarity">
    <text evidence="1">Belongs to the NKAP family.</text>
</comment>
<dbReference type="AlphaFoldDB" id="A0A061I9P9"/>
<evidence type="ECO:0000313" key="4">
    <source>
        <dbReference type="EMBL" id="ERE79974.1"/>
    </source>
</evidence>
<reference evidence="5" key="6">
    <citation type="submission" date="2025-05" db="UniProtKB">
        <authorList>
            <consortium name="Ensembl"/>
        </authorList>
    </citation>
    <scope>IDENTIFICATION</scope>
</reference>
<gene>
    <name evidence="5 8" type="primary">LOC100771303</name>
    <name evidence="4" type="ORF">H671_3g9204</name>
</gene>
<feature type="compositionally biased region" description="Basic and acidic residues" evidence="2">
    <location>
        <begin position="150"/>
        <end position="161"/>
    </location>
</feature>
<evidence type="ECO:0000313" key="6">
    <source>
        <dbReference type="Proteomes" id="UP000030759"/>
    </source>
</evidence>
<evidence type="ECO:0000313" key="7">
    <source>
        <dbReference type="Proteomes" id="UP001108280"/>
    </source>
</evidence>
<dbReference type="KEGG" id="cge:100771303"/>
<dbReference type="GO" id="GO:0005634">
    <property type="term" value="C:nucleus"/>
    <property type="evidence" value="ECO:0007669"/>
    <property type="project" value="TreeGrafter"/>
</dbReference>
<evidence type="ECO:0000256" key="1">
    <source>
        <dbReference type="ARBA" id="ARBA00009313"/>
    </source>
</evidence>
<dbReference type="GeneID" id="100771303"/>
<feature type="compositionally biased region" description="Basic and acidic residues" evidence="2">
    <location>
        <begin position="103"/>
        <end position="130"/>
    </location>
</feature>
<dbReference type="Proteomes" id="UP000694386">
    <property type="component" value="Unplaced"/>
</dbReference>
<feature type="region of interest" description="Disordered" evidence="2">
    <location>
        <begin position="1"/>
        <end position="88"/>
    </location>
</feature>
<dbReference type="PANTHER" id="PTHR13087:SF3">
    <property type="entry name" value="NKAP-LIKE PROTEIN"/>
    <property type="match status" value="1"/>
</dbReference>
<evidence type="ECO:0000256" key="2">
    <source>
        <dbReference type="SAM" id="MobiDB-lite"/>
    </source>
</evidence>
<dbReference type="InterPro" id="IPR040466">
    <property type="entry name" value="NKAP"/>
</dbReference>
<dbReference type="Pfam" id="PF06047">
    <property type="entry name" value="Nkap_C"/>
    <property type="match status" value="1"/>
</dbReference>
<proteinExistence type="inferred from homology"/>
<reference evidence="6" key="1">
    <citation type="journal article" date="2013" name="Nat. Biotechnol.">
        <title>Chinese hamster genome sequenced from sorted chromosomes.</title>
        <authorList>
            <person name="Brinkrolf K."/>
            <person name="Rupp O."/>
            <person name="Laux H."/>
            <person name="Kollin F."/>
            <person name="Ernst W."/>
            <person name="Linke B."/>
            <person name="Kofler R."/>
            <person name="Romand S."/>
            <person name="Hesse F."/>
            <person name="Budach W.E."/>
            <person name="Galosy S."/>
            <person name="Muller D."/>
            <person name="Noll T."/>
            <person name="Wienberg J."/>
            <person name="Jostock T."/>
            <person name="Leonard M."/>
            <person name="Grillari J."/>
            <person name="Tauch A."/>
            <person name="Goesmann A."/>
            <person name="Helk B."/>
            <person name="Mott J.E."/>
            <person name="Puhler A."/>
            <person name="Borth N."/>
        </authorList>
    </citation>
    <scope>NUCLEOTIDE SEQUENCE [LARGE SCALE GENOMIC DNA]</scope>
    <source>
        <strain evidence="6">17A/GY</strain>
    </source>
</reference>
<protein>
    <submittedName>
        <fullName evidence="5">NFKB activating protein-like</fullName>
    </submittedName>
    <submittedName>
        <fullName evidence="4 8">NKAP-like protein</fullName>
    </submittedName>
</protein>
<evidence type="ECO:0000259" key="3">
    <source>
        <dbReference type="Pfam" id="PF06047"/>
    </source>
</evidence>
<reference evidence="7" key="4">
    <citation type="journal article" date="2020" name="Biotechnol. Bioeng.">
        <title>Chromosome-scale scaffolds for the Chinese hamster reference genome assembly to facilitate the study of the CHO epigenome.</title>
        <authorList>
            <person name="Hilliard W."/>
            <person name="MacDonald M."/>
            <person name="Lee K.H."/>
        </authorList>
    </citation>
    <scope>NUCLEOTIDE SEQUENCE [LARGE SCALE GENOMIC DNA]</scope>
    <source>
        <strain evidence="7">17A/GY</strain>
    </source>
</reference>